<dbReference type="InterPro" id="IPR018709">
    <property type="entry name" value="CoA_activase_DUF2229"/>
</dbReference>
<keyword evidence="2" id="KW-0808">Transferase</keyword>
<sequence>MKITFPHMGNTYIAIKAMFDDLGVESVVPPKCSKKTLELGTKHAPELICLPLKINLGNYIESIEKGADTIVITGSCGPCRFGYYSEVQKEILKDLGYDVEIVVLEVPDGDILEFYRRVGKIANTKNPIKIVKSLKGAMKVITKLNEFEEEVLKYRPYEMQKGDVDQLYHSLLAKLEKSTGSREMIEHIDWAAQRFHEIPMDRDREVLKVGIVGEIYTVIDDFSNLDIGKKLNDMGVEIHKSHTAGEWITNVVYYRSIGTSGEKHIWNAAEPYMKVGIGGHGRETIGNTVRYAEQGYDGVIQIMPFTCMPEIVAMSTLPRVQEDRDIPVLSLIIDEMTGEAGYLTRLEAYIDLLRNRRQKNKQAMGL</sequence>
<protein>
    <submittedName>
        <fullName evidence="2">Putative nucleotide-binding protein (Sugar kinase/HSP70/actin superfamily)</fullName>
    </submittedName>
</protein>
<evidence type="ECO:0000259" key="1">
    <source>
        <dbReference type="Pfam" id="PF09989"/>
    </source>
</evidence>
<reference evidence="2 3" key="1">
    <citation type="submission" date="2020-08" db="EMBL/GenBank/DDBJ databases">
        <title>Genomic Encyclopedia of Type Strains, Phase IV (KMG-IV): sequencing the most valuable type-strain genomes for metagenomic binning, comparative biology and taxonomic classification.</title>
        <authorList>
            <person name="Goeker M."/>
        </authorList>
    </citation>
    <scope>NUCLEOTIDE SEQUENCE [LARGE SCALE GENOMIC DNA]</scope>
    <source>
        <strain evidence="2 3">DSM 103526</strain>
    </source>
</reference>
<dbReference type="Gene3D" id="3.40.50.11900">
    <property type="match status" value="1"/>
</dbReference>
<gene>
    <name evidence="2" type="ORF">HNQ80_003039</name>
</gene>
<dbReference type="AlphaFoldDB" id="A0A841KT98"/>
<comment type="caution">
    <text evidence="2">The sequence shown here is derived from an EMBL/GenBank/DDBJ whole genome shotgun (WGS) entry which is preliminary data.</text>
</comment>
<keyword evidence="3" id="KW-1185">Reference proteome</keyword>
<feature type="domain" description="DUF2229" evidence="1">
    <location>
        <begin position="8"/>
        <end position="70"/>
    </location>
</feature>
<keyword evidence="2" id="KW-0418">Kinase</keyword>
<evidence type="ECO:0000313" key="2">
    <source>
        <dbReference type="EMBL" id="MBB6216934.1"/>
    </source>
</evidence>
<organism evidence="2 3">
    <name type="scientific">Anaerosolibacter carboniphilus</name>
    <dbReference type="NCBI Taxonomy" id="1417629"/>
    <lineage>
        <taxon>Bacteria</taxon>
        <taxon>Bacillati</taxon>
        <taxon>Bacillota</taxon>
        <taxon>Clostridia</taxon>
        <taxon>Peptostreptococcales</taxon>
        <taxon>Thermotaleaceae</taxon>
        <taxon>Anaerosolibacter</taxon>
    </lineage>
</organism>
<dbReference type="Proteomes" id="UP000579281">
    <property type="component" value="Unassembled WGS sequence"/>
</dbReference>
<proteinExistence type="predicted"/>
<dbReference type="EMBL" id="JACHEN010000018">
    <property type="protein sequence ID" value="MBB6216934.1"/>
    <property type="molecule type" value="Genomic_DNA"/>
</dbReference>
<dbReference type="RefSeq" id="WP_184311448.1">
    <property type="nucleotide sequence ID" value="NZ_JACHEN010000018.1"/>
</dbReference>
<evidence type="ECO:0000313" key="3">
    <source>
        <dbReference type="Proteomes" id="UP000579281"/>
    </source>
</evidence>
<dbReference type="PANTHER" id="PTHR32329:SF2">
    <property type="entry name" value="BIFUNCTIONAL PROTEIN [INCLUDES 2-HYDROXYACYL-COA DEHYDRATASE (N-TER) AND ITS ACTIVATOR DOMAIN (C_TERM)"/>
    <property type="match status" value="1"/>
</dbReference>
<dbReference type="Pfam" id="PF09989">
    <property type="entry name" value="DUF2229"/>
    <property type="match status" value="1"/>
</dbReference>
<dbReference type="GO" id="GO:0016301">
    <property type="term" value="F:kinase activity"/>
    <property type="evidence" value="ECO:0007669"/>
    <property type="project" value="UniProtKB-KW"/>
</dbReference>
<accession>A0A841KT98</accession>
<dbReference type="InterPro" id="IPR051805">
    <property type="entry name" value="Dehydratase_Activator_Redct"/>
</dbReference>
<dbReference type="PANTHER" id="PTHR32329">
    <property type="entry name" value="BIFUNCTIONAL PROTEIN [INCLUDES 2-HYDROXYACYL-COA DEHYDRATASE (N-TER) AND ITS ACTIVATOR DOMAIN (C_TERM)-RELATED"/>
    <property type="match status" value="1"/>
</dbReference>
<name>A0A841KT98_9FIRM</name>